<proteinExistence type="predicted"/>
<protein>
    <submittedName>
        <fullName evidence="2">Uncharacterized protein</fullName>
    </submittedName>
</protein>
<dbReference type="EMBL" id="DF977463">
    <property type="protein sequence ID" value="GAP86383.1"/>
    <property type="molecule type" value="Genomic_DNA"/>
</dbReference>
<keyword evidence="3" id="KW-1185">Reference proteome</keyword>
<evidence type="ECO:0000313" key="2">
    <source>
        <dbReference type="EMBL" id="GAP86383.1"/>
    </source>
</evidence>
<organism evidence="2">
    <name type="scientific">Rosellinia necatrix</name>
    <name type="common">White root-rot fungus</name>
    <dbReference type="NCBI Taxonomy" id="77044"/>
    <lineage>
        <taxon>Eukaryota</taxon>
        <taxon>Fungi</taxon>
        <taxon>Dikarya</taxon>
        <taxon>Ascomycota</taxon>
        <taxon>Pezizomycotina</taxon>
        <taxon>Sordariomycetes</taxon>
        <taxon>Xylariomycetidae</taxon>
        <taxon>Xylariales</taxon>
        <taxon>Xylariaceae</taxon>
        <taxon>Rosellinia</taxon>
    </lineage>
</organism>
<dbReference type="Proteomes" id="UP000054516">
    <property type="component" value="Unassembled WGS sequence"/>
</dbReference>
<evidence type="ECO:0000256" key="1">
    <source>
        <dbReference type="SAM" id="SignalP"/>
    </source>
</evidence>
<accession>A0A1W2TEE5</accession>
<dbReference type="OMA" id="HECYTRT"/>
<feature type="chain" id="PRO_5010721787" evidence="1">
    <location>
        <begin position="19"/>
        <end position="154"/>
    </location>
</feature>
<feature type="signal peptide" evidence="1">
    <location>
        <begin position="1"/>
        <end position="18"/>
    </location>
</feature>
<sequence>MFTARLIIVGFLLALSAAAPAETVTPSCTTTATLAGQTLPATCYTTWDDWAHTTATVKTHECYTRTSVIPDTTCPSLSCAAPPTDIVCPLSIRVSSVTVPCSTDCCPTTTTTYAPTGPCPTCDPCRVPTVWYTYTTGCLNTPTITEINTIRPTG</sequence>
<evidence type="ECO:0000313" key="3">
    <source>
        <dbReference type="Proteomes" id="UP000054516"/>
    </source>
</evidence>
<reference evidence="2" key="1">
    <citation type="submission" date="2016-03" db="EMBL/GenBank/DDBJ databases">
        <title>Draft genome sequence of Rosellinia necatrix.</title>
        <authorList>
            <person name="Kanematsu S."/>
        </authorList>
    </citation>
    <scope>NUCLEOTIDE SEQUENCE [LARGE SCALE GENOMIC DNA]</scope>
    <source>
        <strain evidence="2">W97</strain>
    </source>
</reference>
<keyword evidence="1" id="KW-0732">Signal</keyword>
<name>A0A1W2TEE5_ROSNE</name>
<gene>
    <name evidence="2" type="ORF">SAMD00023353_1800220</name>
</gene>
<dbReference type="OrthoDB" id="4753755at2759"/>
<dbReference type="AlphaFoldDB" id="A0A1W2TEE5"/>